<dbReference type="Pfam" id="PF08005">
    <property type="entry name" value="PHR"/>
    <property type="match status" value="1"/>
</dbReference>
<evidence type="ECO:0000313" key="5">
    <source>
        <dbReference type="Proteomes" id="UP001186944"/>
    </source>
</evidence>
<feature type="domain" description="BTB" evidence="3">
    <location>
        <begin position="29"/>
        <end position="96"/>
    </location>
</feature>
<comment type="subcellular location">
    <subcellularLocation>
        <location evidence="1">Cytoplasm</location>
    </subcellularLocation>
</comment>
<dbReference type="GO" id="GO:0022008">
    <property type="term" value="P:neurogenesis"/>
    <property type="evidence" value="ECO:0007669"/>
    <property type="project" value="TreeGrafter"/>
</dbReference>
<evidence type="ECO:0000256" key="1">
    <source>
        <dbReference type="ARBA" id="ARBA00004496"/>
    </source>
</evidence>
<gene>
    <name evidence="4" type="ORF">FSP39_006909</name>
</gene>
<dbReference type="SMART" id="SM00225">
    <property type="entry name" value="BTB"/>
    <property type="match status" value="1"/>
</dbReference>
<dbReference type="InterPro" id="IPR011705">
    <property type="entry name" value="BACK"/>
</dbReference>
<dbReference type="PANTHER" id="PTHR45774:SF3">
    <property type="entry name" value="BTB (POZ) DOMAIN-CONTAINING 2B-RELATED"/>
    <property type="match status" value="1"/>
</dbReference>
<sequence>MTSHTDQDWQCDKTLQECMASMLDKEIMCDVTFLMGEEGHEVNAHKYVLVSRSPVFQAMLDGAMAERGKIKITDIDKDTFQVFIRYLYTDDAPLTEENVLEVLYASKKYCVDRLTKKCKEFLQFNISAYNACLLMDVVDELVDKDVHRYCLRTIKDNLEVCLASPWFKSVGRKCVQAITRLKGVYIREEFLFEQVMKWCDAECERQKIEVSWSNKREVLGDILYNIRFPLMTVSYFTKEVEKILPPEETSALLKPDEVGNPALLKHIRRCQYHRVVRFPTNYDRSWPANHDAILFRTYGDLCLYGILVYGCYDTPCRYSVHVKIKEGQRNILTEFSTSIESIPEVSMHDIQFDPIRLMGEVYTVEISMKGSPTKAGSNGRKTVPFGPISQVHFFYANNSPYGTNQELGQIPGLLLRERDTYRQRHPSLYYNL</sequence>
<dbReference type="PANTHER" id="PTHR45774">
    <property type="entry name" value="BTB/POZ DOMAIN-CONTAINING"/>
    <property type="match status" value="1"/>
</dbReference>
<name>A0AA89BSK8_PINIB</name>
<dbReference type="InterPro" id="IPR011333">
    <property type="entry name" value="SKP1/BTB/POZ_sf"/>
</dbReference>
<proteinExistence type="predicted"/>
<dbReference type="Proteomes" id="UP001186944">
    <property type="component" value="Unassembled WGS sequence"/>
</dbReference>
<dbReference type="AlphaFoldDB" id="A0AA89BSK8"/>
<organism evidence="4 5">
    <name type="scientific">Pinctada imbricata</name>
    <name type="common">Atlantic pearl-oyster</name>
    <name type="synonym">Pinctada martensii</name>
    <dbReference type="NCBI Taxonomy" id="66713"/>
    <lineage>
        <taxon>Eukaryota</taxon>
        <taxon>Metazoa</taxon>
        <taxon>Spiralia</taxon>
        <taxon>Lophotrochozoa</taxon>
        <taxon>Mollusca</taxon>
        <taxon>Bivalvia</taxon>
        <taxon>Autobranchia</taxon>
        <taxon>Pteriomorphia</taxon>
        <taxon>Pterioida</taxon>
        <taxon>Pterioidea</taxon>
        <taxon>Pteriidae</taxon>
        <taxon>Pinctada</taxon>
    </lineage>
</organism>
<comment type="caution">
    <text evidence="4">The sequence shown here is derived from an EMBL/GenBank/DDBJ whole genome shotgun (WGS) entry which is preliminary data.</text>
</comment>
<evidence type="ECO:0000259" key="3">
    <source>
        <dbReference type="PROSITE" id="PS50097"/>
    </source>
</evidence>
<keyword evidence="2" id="KW-0963">Cytoplasm</keyword>
<dbReference type="GO" id="GO:0005829">
    <property type="term" value="C:cytosol"/>
    <property type="evidence" value="ECO:0007669"/>
    <property type="project" value="TreeGrafter"/>
</dbReference>
<keyword evidence="5" id="KW-1185">Reference proteome</keyword>
<dbReference type="Pfam" id="PF07707">
    <property type="entry name" value="BACK"/>
    <property type="match status" value="1"/>
</dbReference>
<dbReference type="InterPro" id="IPR012983">
    <property type="entry name" value="PHR"/>
</dbReference>
<dbReference type="SMART" id="SM00875">
    <property type="entry name" value="BACK"/>
    <property type="match status" value="1"/>
</dbReference>
<evidence type="ECO:0000256" key="2">
    <source>
        <dbReference type="ARBA" id="ARBA00022490"/>
    </source>
</evidence>
<dbReference type="InterPro" id="IPR038648">
    <property type="entry name" value="PHR_sf"/>
</dbReference>
<dbReference type="PROSITE" id="PS50097">
    <property type="entry name" value="BTB"/>
    <property type="match status" value="1"/>
</dbReference>
<dbReference type="Gene3D" id="2.60.120.820">
    <property type="entry name" value="PHR domain"/>
    <property type="match status" value="1"/>
</dbReference>
<reference evidence="4" key="1">
    <citation type="submission" date="2019-08" db="EMBL/GenBank/DDBJ databases">
        <title>The improved chromosome-level genome for the pearl oyster Pinctada fucata martensii using PacBio sequencing and Hi-C.</title>
        <authorList>
            <person name="Zheng Z."/>
        </authorList>
    </citation>
    <scope>NUCLEOTIDE SEQUENCE</scope>
    <source>
        <strain evidence="4">ZZ-2019</strain>
        <tissue evidence="4">Adductor muscle</tissue>
    </source>
</reference>
<protein>
    <recommendedName>
        <fullName evidence="3">BTB domain-containing protein</fullName>
    </recommendedName>
</protein>
<evidence type="ECO:0000313" key="4">
    <source>
        <dbReference type="EMBL" id="KAK3092755.1"/>
    </source>
</evidence>
<dbReference type="Gene3D" id="1.25.40.420">
    <property type="match status" value="1"/>
</dbReference>
<accession>A0AA89BSK8</accession>
<dbReference type="EMBL" id="VSWD01000009">
    <property type="protein sequence ID" value="KAK3092755.1"/>
    <property type="molecule type" value="Genomic_DNA"/>
</dbReference>
<dbReference type="Gene3D" id="3.30.710.10">
    <property type="entry name" value="Potassium Channel Kv1.1, Chain A"/>
    <property type="match status" value="1"/>
</dbReference>
<dbReference type="InterPro" id="IPR000210">
    <property type="entry name" value="BTB/POZ_dom"/>
</dbReference>
<dbReference type="Pfam" id="PF00651">
    <property type="entry name" value="BTB"/>
    <property type="match status" value="1"/>
</dbReference>
<dbReference type="SUPFAM" id="SSF54695">
    <property type="entry name" value="POZ domain"/>
    <property type="match status" value="1"/>
</dbReference>